<feature type="signal peptide" evidence="20">
    <location>
        <begin position="1"/>
        <end position="24"/>
    </location>
</feature>
<reference evidence="24" key="1">
    <citation type="submission" date="2016-06" db="EMBL/GenBank/DDBJ databases">
        <title>Parallel loss of symbiosis genes in relatives of nitrogen-fixing non-legume Parasponia.</title>
        <authorList>
            <person name="Van Velzen R."/>
            <person name="Holmer R."/>
            <person name="Bu F."/>
            <person name="Rutten L."/>
            <person name="Van Zeijl A."/>
            <person name="Liu W."/>
            <person name="Santuari L."/>
            <person name="Cao Q."/>
            <person name="Sharma T."/>
            <person name="Shen D."/>
            <person name="Roswanjaya Y."/>
            <person name="Wardhani T."/>
            <person name="Kalhor M.S."/>
            <person name="Jansen J."/>
            <person name="Van den Hoogen J."/>
            <person name="Gungor B."/>
            <person name="Hartog M."/>
            <person name="Hontelez J."/>
            <person name="Verver J."/>
            <person name="Yang W.-C."/>
            <person name="Schijlen E."/>
            <person name="Repin R."/>
            <person name="Schilthuizen M."/>
            <person name="Schranz E."/>
            <person name="Heidstra R."/>
            <person name="Miyata K."/>
            <person name="Fedorova E."/>
            <person name="Kohlen W."/>
            <person name="Bisseling T."/>
            <person name="Smit S."/>
            <person name="Geurts R."/>
        </authorList>
    </citation>
    <scope>NUCLEOTIDE SEQUENCE [LARGE SCALE GENOMIC DNA]</scope>
    <source>
        <strain evidence="24">cv. WU1-14</strain>
    </source>
</reference>
<comment type="catalytic activity">
    <reaction evidence="16 18">
        <text>L-threonyl-[protein] + ATP = O-phospho-L-threonyl-[protein] + ADP + H(+)</text>
        <dbReference type="Rhea" id="RHEA:46608"/>
        <dbReference type="Rhea" id="RHEA-COMP:11060"/>
        <dbReference type="Rhea" id="RHEA-COMP:11605"/>
        <dbReference type="ChEBI" id="CHEBI:15378"/>
        <dbReference type="ChEBI" id="CHEBI:30013"/>
        <dbReference type="ChEBI" id="CHEBI:30616"/>
        <dbReference type="ChEBI" id="CHEBI:61977"/>
        <dbReference type="ChEBI" id="CHEBI:456216"/>
        <dbReference type="EC" id="2.7.11.1"/>
    </reaction>
</comment>
<dbReference type="PROSITE" id="PS00107">
    <property type="entry name" value="PROTEIN_KINASE_ATP"/>
    <property type="match status" value="1"/>
</dbReference>
<dbReference type="FunFam" id="1.10.510.10:FF:000237">
    <property type="entry name" value="G-type lectin S-receptor-like serine/threonine-protein kinase"/>
    <property type="match status" value="1"/>
</dbReference>
<dbReference type="InterPro" id="IPR024171">
    <property type="entry name" value="SRK-like_kinase"/>
</dbReference>
<gene>
    <name evidence="23" type="ORF">PanWU01x14_084980</name>
</gene>
<dbReference type="GO" id="GO:0005524">
    <property type="term" value="F:ATP binding"/>
    <property type="evidence" value="ECO:0007669"/>
    <property type="project" value="UniProtKB-UniRule"/>
</dbReference>
<dbReference type="InterPro" id="IPR000719">
    <property type="entry name" value="Prot_kinase_dom"/>
</dbReference>
<dbReference type="PANTHER" id="PTHR47976:SF108">
    <property type="entry name" value="G-TYPE LECTIN S-RECEPTOR-LIKE SERINE_THREONINE-PROTEIN KINASE LECRK1"/>
    <property type="match status" value="1"/>
</dbReference>
<evidence type="ECO:0000256" key="18">
    <source>
        <dbReference type="PIRNR" id="PIRNR000641"/>
    </source>
</evidence>
<dbReference type="PROSITE" id="PS50011">
    <property type="entry name" value="PROTEIN_KINASE_DOM"/>
    <property type="match status" value="1"/>
</dbReference>
<keyword evidence="3" id="KW-0245">EGF-like domain</keyword>
<keyword evidence="9 18" id="KW-0418">Kinase</keyword>
<evidence type="ECO:0000256" key="15">
    <source>
        <dbReference type="ARBA" id="ARBA00023180"/>
    </source>
</evidence>
<accession>A0A2P5D8W3</accession>
<evidence type="ECO:0000256" key="14">
    <source>
        <dbReference type="ARBA" id="ARBA00023170"/>
    </source>
</evidence>
<dbReference type="GO" id="GO:0030246">
    <property type="term" value="F:carbohydrate binding"/>
    <property type="evidence" value="ECO:0007669"/>
    <property type="project" value="UniProtKB-KW"/>
</dbReference>
<dbReference type="EMBL" id="JXTB01000054">
    <property type="protein sequence ID" value="PON69714.1"/>
    <property type="molecule type" value="Genomic_DNA"/>
</dbReference>
<feature type="domain" description="Bulb-type lectin" evidence="22">
    <location>
        <begin position="31"/>
        <end position="149"/>
    </location>
</feature>
<dbReference type="GO" id="GO:0106310">
    <property type="term" value="F:protein serine kinase activity"/>
    <property type="evidence" value="ECO:0007669"/>
    <property type="project" value="RHEA"/>
</dbReference>
<proteinExistence type="inferred from homology"/>
<keyword evidence="8 18" id="KW-0547">Nucleotide-binding</keyword>
<keyword evidence="6 20" id="KW-0732">Signal</keyword>
<evidence type="ECO:0000256" key="16">
    <source>
        <dbReference type="ARBA" id="ARBA00047899"/>
    </source>
</evidence>
<evidence type="ECO:0000256" key="11">
    <source>
        <dbReference type="ARBA" id="ARBA00022989"/>
    </source>
</evidence>
<comment type="similarity">
    <text evidence="18">Belongs to the protein kinase superfamily. Ser/Thr protein kinase family.</text>
</comment>
<dbReference type="OrthoDB" id="1182973at2759"/>
<dbReference type="CDD" id="cd01098">
    <property type="entry name" value="PAN_AP_plant"/>
    <property type="match status" value="1"/>
</dbReference>
<dbReference type="InterPro" id="IPR011009">
    <property type="entry name" value="Kinase-like_dom_sf"/>
</dbReference>
<evidence type="ECO:0000256" key="20">
    <source>
        <dbReference type="SAM" id="SignalP"/>
    </source>
</evidence>
<name>A0A2P5D8W3_PARAD</name>
<dbReference type="InterPro" id="IPR008271">
    <property type="entry name" value="Ser/Thr_kinase_AS"/>
</dbReference>
<evidence type="ECO:0000256" key="1">
    <source>
        <dbReference type="ARBA" id="ARBA00004479"/>
    </source>
</evidence>
<evidence type="ECO:0000259" key="22">
    <source>
        <dbReference type="PROSITE" id="PS50927"/>
    </source>
</evidence>
<keyword evidence="13" id="KW-1015">Disulfide bond</keyword>
<keyword evidence="15" id="KW-0325">Glycoprotein</keyword>
<dbReference type="PANTHER" id="PTHR47976">
    <property type="entry name" value="G-TYPE LECTIN S-RECEPTOR-LIKE SERINE/THREONINE-PROTEIN KINASE SD2-5"/>
    <property type="match status" value="1"/>
</dbReference>
<dbReference type="InterPro" id="IPR036426">
    <property type="entry name" value="Bulb-type_lectin_dom_sf"/>
</dbReference>
<keyword evidence="7" id="KW-0430">Lectin</keyword>
<dbReference type="PIRSF" id="PIRSF000641">
    <property type="entry name" value="SRK"/>
    <property type="match status" value="1"/>
</dbReference>
<keyword evidence="5" id="KW-0812">Transmembrane</keyword>
<feature type="binding site" evidence="19">
    <location>
        <position position="543"/>
    </location>
    <ligand>
        <name>ATP</name>
        <dbReference type="ChEBI" id="CHEBI:30616"/>
    </ligand>
</feature>
<dbReference type="InterPro" id="IPR012340">
    <property type="entry name" value="NA-bd_OB-fold"/>
</dbReference>
<feature type="chain" id="PRO_5015144638" description="Receptor-like serine/threonine-protein kinase" evidence="20">
    <location>
        <begin position="25"/>
        <end position="915"/>
    </location>
</feature>
<evidence type="ECO:0000256" key="12">
    <source>
        <dbReference type="ARBA" id="ARBA00023136"/>
    </source>
</evidence>
<dbReference type="CDD" id="cd14066">
    <property type="entry name" value="STKc_IRAK"/>
    <property type="match status" value="1"/>
</dbReference>
<keyword evidence="4 18" id="KW-0808">Transferase</keyword>
<dbReference type="FunFam" id="2.90.10.10:FF:000041">
    <property type="entry name" value="Uncharacterized protein"/>
    <property type="match status" value="1"/>
</dbReference>
<dbReference type="Pfam" id="PF01453">
    <property type="entry name" value="B_lectin"/>
    <property type="match status" value="1"/>
</dbReference>
<dbReference type="SMART" id="SM00220">
    <property type="entry name" value="S_TKc"/>
    <property type="match status" value="1"/>
</dbReference>
<dbReference type="Gene3D" id="3.30.200.20">
    <property type="entry name" value="Phosphorylase Kinase, domain 1"/>
    <property type="match status" value="1"/>
</dbReference>
<evidence type="ECO:0000313" key="23">
    <source>
        <dbReference type="EMBL" id="PON69714.1"/>
    </source>
</evidence>
<dbReference type="Gene3D" id="2.40.50.140">
    <property type="entry name" value="Nucleic acid-binding proteins"/>
    <property type="match status" value="1"/>
</dbReference>
<comment type="catalytic activity">
    <reaction evidence="17 18">
        <text>L-seryl-[protein] + ATP = O-phospho-L-seryl-[protein] + ADP + H(+)</text>
        <dbReference type="Rhea" id="RHEA:17989"/>
        <dbReference type="Rhea" id="RHEA-COMP:9863"/>
        <dbReference type="Rhea" id="RHEA-COMP:11604"/>
        <dbReference type="ChEBI" id="CHEBI:15378"/>
        <dbReference type="ChEBI" id="CHEBI:29999"/>
        <dbReference type="ChEBI" id="CHEBI:30616"/>
        <dbReference type="ChEBI" id="CHEBI:83421"/>
        <dbReference type="ChEBI" id="CHEBI:456216"/>
        <dbReference type="EC" id="2.7.11.1"/>
    </reaction>
</comment>
<dbReference type="FunFam" id="2.90.10.10:FF:000013">
    <property type="entry name" value="G-type lectin S-receptor-like serine/threonine-protein kinase LECRK1"/>
    <property type="match status" value="1"/>
</dbReference>
<dbReference type="InterPro" id="IPR017441">
    <property type="entry name" value="Protein_kinase_ATP_BS"/>
</dbReference>
<keyword evidence="12" id="KW-0472">Membrane</keyword>
<comment type="caution">
    <text evidence="23">The sequence shown here is derived from an EMBL/GenBank/DDBJ whole genome shotgun (WGS) entry which is preliminary data.</text>
</comment>
<dbReference type="Gene3D" id="2.90.10.10">
    <property type="entry name" value="Bulb-type lectin domain"/>
    <property type="match status" value="2"/>
</dbReference>
<keyword evidence="11" id="KW-1133">Transmembrane helix</keyword>
<evidence type="ECO:0000256" key="2">
    <source>
        <dbReference type="ARBA" id="ARBA00022527"/>
    </source>
</evidence>
<dbReference type="SMART" id="SM00108">
    <property type="entry name" value="B_lectin"/>
    <property type="match status" value="1"/>
</dbReference>
<keyword evidence="24" id="KW-1185">Reference proteome</keyword>
<dbReference type="CDD" id="cd00028">
    <property type="entry name" value="B_lectin"/>
    <property type="match status" value="1"/>
</dbReference>
<evidence type="ECO:0000256" key="17">
    <source>
        <dbReference type="ARBA" id="ARBA00048679"/>
    </source>
</evidence>
<dbReference type="Gene3D" id="1.10.510.10">
    <property type="entry name" value="Transferase(Phosphotransferase) domain 1"/>
    <property type="match status" value="1"/>
</dbReference>
<evidence type="ECO:0000256" key="9">
    <source>
        <dbReference type="ARBA" id="ARBA00022777"/>
    </source>
</evidence>
<keyword evidence="2 18" id="KW-0723">Serine/threonine-protein kinase</keyword>
<evidence type="ECO:0000313" key="24">
    <source>
        <dbReference type="Proteomes" id="UP000237105"/>
    </source>
</evidence>
<evidence type="ECO:0000256" key="8">
    <source>
        <dbReference type="ARBA" id="ARBA00022741"/>
    </source>
</evidence>
<dbReference type="GO" id="GO:0004674">
    <property type="term" value="F:protein serine/threonine kinase activity"/>
    <property type="evidence" value="ECO:0007669"/>
    <property type="project" value="UniProtKB-KW"/>
</dbReference>
<evidence type="ECO:0000256" key="5">
    <source>
        <dbReference type="ARBA" id="ARBA00022692"/>
    </source>
</evidence>
<dbReference type="Proteomes" id="UP000237105">
    <property type="component" value="Unassembled WGS sequence"/>
</dbReference>
<dbReference type="EC" id="2.7.11.1" evidence="18"/>
<evidence type="ECO:0000256" key="10">
    <source>
        <dbReference type="ARBA" id="ARBA00022840"/>
    </source>
</evidence>
<dbReference type="SUPFAM" id="SSF51110">
    <property type="entry name" value="alpha-D-mannose-specific plant lectins"/>
    <property type="match status" value="2"/>
</dbReference>
<keyword evidence="10 18" id="KW-0067">ATP-binding</keyword>
<evidence type="ECO:0000256" key="19">
    <source>
        <dbReference type="PROSITE-ProRule" id="PRU10141"/>
    </source>
</evidence>
<dbReference type="AlphaFoldDB" id="A0A2P5D8W3"/>
<evidence type="ECO:0000256" key="6">
    <source>
        <dbReference type="ARBA" id="ARBA00022729"/>
    </source>
</evidence>
<dbReference type="GO" id="GO:0016020">
    <property type="term" value="C:membrane"/>
    <property type="evidence" value="ECO:0007669"/>
    <property type="project" value="UniProtKB-SubCell"/>
</dbReference>
<dbReference type="InterPro" id="IPR051343">
    <property type="entry name" value="G-type_lectin_kinases/EP1-like"/>
</dbReference>
<protein>
    <recommendedName>
        <fullName evidence="18">Receptor-like serine/threonine-protein kinase</fullName>
        <ecNumber evidence="18">2.7.11.1</ecNumber>
    </recommendedName>
</protein>
<evidence type="ECO:0000256" key="3">
    <source>
        <dbReference type="ARBA" id="ARBA00022536"/>
    </source>
</evidence>
<evidence type="ECO:0000256" key="7">
    <source>
        <dbReference type="ARBA" id="ARBA00022734"/>
    </source>
</evidence>
<dbReference type="InterPro" id="IPR001480">
    <property type="entry name" value="Bulb-type_lectin_dom"/>
</dbReference>
<feature type="domain" description="Protein kinase" evidence="21">
    <location>
        <begin position="512"/>
        <end position="786"/>
    </location>
</feature>
<sequence>MALNKILSFLLVLYLMLLCSATTAQTQTNISLSSSLAAQFNNDESWTSPSGEFAFGFQQIGKDGFLLAIWFNKIPQKTIVWSANGNDLVQQGSMVELTRDGSLVLRDTSGRQVWTADVTGTGVAYAAMLDTGNFVLASRNFVSLWESFNEPTDTLLPTQTLVQSRKLVARFSEGNYSSGRFHFILQTDGNLVFYTRRFPLEAPNYAYWESDTEGSGFQVRFNQSGNIYLQAQNGTILQTLSSNANITKDFYQRAILEYDGVFRHYVFPKNDGPNSRGWRQEWSQSLKFIPPDICVSIRGETGPGACGYNSYCGIGNDQRPNCYCPDGYSFIDPNDKMKGCKQNFEAQSCDDDSRDADHFDFYSMESTNWPMADYEHFQGVTEDWCRKACLVDCLCSLAIYNNDAGNCWKKRSPFSNGMIDSTSNAKALIKIRKDNSTSKFGGTDSKRKDRSTLIVIGSVLLSSSTFLNVLLLVASVILFRLQRKASVIHPNQIIPGMNLQIFTFAELEKATNGFKEQLGSGAFGAVFKGVLNSDNKSLAAVKKLDNMVKEGEQEFKAEVTAIGRTNHKNLVQLIGFCNEGQHRLLVYEFMSNGSLASFLFGPSKPNWHQRLQIAMGTARGLSYLHEECSTQIIHCDIKPQNILLDDSHTARISDFGLAKILKTDQTRTTTGIRGTKGYVAPEWFRNMPVTAKVDVYSYGILLLELICCRKNVEREAEDDAQMILADWAYDCYAGGKLELLVDNDDEAVEDMKRVEKYVMVAIWCIQEDPSLRPTMKKVVQMLEGTVKVSIPPCPTQAFCYSSIVRIVLTSRQDKSIPGRLVVGSGEDDLTHLQEHGLRTLWFMREASLYSGMVTTIYDVVSRHIVKFISGFSKESIVDVEGIITVPKNPIMGATTGCGSGDIEIDKDKQATEILA</sequence>
<evidence type="ECO:0000256" key="4">
    <source>
        <dbReference type="ARBA" id="ARBA00022679"/>
    </source>
</evidence>
<dbReference type="FunFam" id="3.30.200.20:FF:000059">
    <property type="entry name" value="S-receptor-like serine/threonine-protein kinase"/>
    <property type="match status" value="1"/>
</dbReference>
<dbReference type="PROSITE" id="PS00108">
    <property type="entry name" value="PROTEIN_KINASE_ST"/>
    <property type="match status" value="1"/>
</dbReference>
<keyword evidence="14 23" id="KW-0675">Receptor</keyword>
<comment type="subcellular location">
    <subcellularLocation>
        <location evidence="1">Membrane</location>
        <topology evidence="1">Single-pass type I membrane protein</topology>
    </subcellularLocation>
</comment>
<organism evidence="23 24">
    <name type="scientific">Parasponia andersonii</name>
    <name type="common">Sponia andersonii</name>
    <dbReference type="NCBI Taxonomy" id="3476"/>
    <lineage>
        <taxon>Eukaryota</taxon>
        <taxon>Viridiplantae</taxon>
        <taxon>Streptophyta</taxon>
        <taxon>Embryophyta</taxon>
        <taxon>Tracheophyta</taxon>
        <taxon>Spermatophyta</taxon>
        <taxon>Magnoliopsida</taxon>
        <taxon>eudicotyledons</taxon>
        <taxon>Gunneridae</taxon>
        <taxon>Pentapetalae</taxon>
        <taxon>rosids</taxon>
        <taxon>fabids</taxon>
        <taxon>Rosales</taxon>
        <taxon>Cannabaceae</taxon>
        <taxon>Parasponia</taxon>
    </lineage>
</organism>
<evidence type="ECO:0000259" key="21">
    <source>
        <dbReference type="PROSITE" id="PS50011"/>
    </source>
</evidence>
<evidence type="ECO:0000256" key="13">
    <source>
        <dbReference type="ARBA" id="ARBA00023157"/>
    </source>
</evidence>
<dbReference type="Pfam" id="PF00069">
    <property type="entry name" value="Pkinase"/>
    <property type="match status" value="1"/>
</dbReference>
<dbReference type="PROSITE" id="PS50927">
    <property type="entry name" value="BULB_LECTIN"/>
    <property type="match status" value="1"/>
</dbReference>
<dbReference type="SUPFAM" id="SSF56112">
    <property type="entry name" value="Protein kinase-like (PK-like)"/>
    <property type="match status" value="1"/>
</dbReference>